<dbReference type="Gene3D" id="2.60.40.1080">
    <property type="match status" value="1"/>
</dbReference>
<dbReference type="AlphaFoldDB" id="A0A414L7A7"/>
<dbReference type="RefSeq" id="WP_118222668.1">
    <property type="nucleotide sequence ID" value="NZ_JAQEXF010000001.1"/>
</dbReference>
<dbReference type="GO" id="GO:0000272">
    <property type="term" value="P:polysaccharide catabolic process"/>
    <property type="evidence" value="ECO:0007669"/>
    <property type="project" value="InterPro"/>
</dbReference>
<evidence type="ECO:0000313" key="7">
    <source>
        <dbReference type="Proteomes" id="UP000285650"/>
    </source>
</evidence>
<protein>
    <recommendedName>
        <fullName evidence="5">Glycoside hydrolase family 5 domain-containing protein</fullName>
    </recommendedName>
</protein>
<sequence>MKITTVFILLTLLSVMYSCSDEQVIFQEPEQPEQPEQPVESVPEPESSLPMLTVVGRYLKNETGETVNLHGYAQTFSPWFNEQGKYWTNYDVEGCLYYNKQKIDQILSAGWRMDFVRMHMDPYWSNTPGISVEGENDIQAFSFERFKRYLDEVFVPMALYAVEKGLYVVMRPPGVCPKEIAVGDAYHQYLLKVWKQVAAHTKLKNNTGIMFELANEPIHILGSDGQYGSGQQDHFNKMKEFFQAIVDEMRAEGCNNILWIPGLGYQSQYSGFVSNPVTGNNIGYAVHVYPGWYGSDCEVPSAELGGVDGGGYEGFQRGWNAQVAPVAAIAPVMVTEMDWAPEKYNASWGKSITGMAGDRGFGANFKYIADLTGNVSWLLFTSPEYLAQFRNVPGTEGTYTFLTDPEACPWPVYHWYQEYAGEAAAEGELTGIELSGVESELQIHMGDSRYIVVKAHYADGSSRMVTATTRFSTDKSGVVEIRQDGRLSALQEGETTLIVEYTSRQDVSRQKALKIRVVSPFLLTAAMFNPSIWENGTFDETTRTLVTGQYGFGGWQYADGLDLSAYKTLTVELGNDNESNVSFRLFDKNSYWTKPATYDFGSSRKVVVNLNQMIDENGAKIDSSHLYFVGFWSMGGKPIVISNVSLAN</sequence>
<dbReference type="Gene3D" id="3.20.20.80">
    <property type="entry name" value="Glycosidases"/>
    <property type="match status" value="1"/>
</dbReference>
<dbReference type="EMBL" id="QSKV01000010">
    <property type="protein sequence ID" value="RHE90488.1"/>
    <property type="molecule type" value="Genomic_DNA"/>
</dbReference>
<evidence type="ECO:0000256" key="4">
    <source>
        <dbReference type="SAM" id="SignalP"/>
    </source>
</evidence>
<organism evidence="6 7">
    <name type="scientific">Bacteroides intestinalis</name>
    <dbReference type="NCBI Taxonomy" id="329854"/>
    <lineage>
        <taxon>Bacteria</taxon>
        <taxon>Pseudomonadati</taxon>
        <taxon>Bacteroidota</taxon>
        <taxon>Bacteroidia</taxon>
        <taxon>Bacteroidales</taxon>
        <taxon>Bacteroidaceae</taxon>
        <taxon>Bacteroides</taxon>
    </lineage>
</organism>
<evidence type="ECO:0000256" key="2">
    <source>
        <dbReference type="ARBA" id="ARBA00023295"/>
    </source>
</evidence>
<reference evidence="6 7" key="1">
    <citation type="submission" date="2018-08" db="EMBL/GenBank/DDBJ databases">
        <title>A genome reference for cultivated species of the human gut microbiota.</title>
        <authorList>
            <person name="Zou Y."/>
            <person name="Xue W."/>
            <person name="Luo G."/>
        </authorList>
    </citation>
    <scope>NUCLEOTIDE SEQUENCE [LARGE SCALE GENOMIC DNA]</scope>
    <source>
        <strain evidence="6 7">AM27-17</strain>
    </source>
</reference>
<evidence type="ECO:0000256" key="3">
    <source>
        <dbReference type="RuleBase" id="RU361153"/>
    </source>
</evidence>
<feature type="domain" description="Glycoside hydrolase family 5" evidence="5">
    <location>
        <begin position="99"/>
        <end position="295"/>
    </location>
</feature>
<dbReference type="InterPro" id="IPR017853">
    <property type="entry name" value="GH"/>
</dbReference>
<feature type="signal peptide" evidence="4">
    <location>
        <begin position="1"/>
        <end position="20"/>
    </location>
</feature>
<dbReference type="SUPFAM" id="SSF51445">
    <property type="entry name" value="(Trans)glycosidases"/>
    <property type="match status" value="1"/>
</dbReference>
<keyword evidence="2 3" id="KW-0326">Glycosidase</keyword>
<feature type="chain" id="PRO_5019575755" description="Glycoside hydrolase family 5 domain-containing protein" evidence="4">
    <location>
        <begin position="21"/>
        <end position="648"/>
    </location>
</feature>
<dbReference type="PROSITE" id="PS51257">
    <property type="entry name" value="PROKAR_LIPOPROTEIN"/>
    <property type="match status" value="1"/>
</dbReference>
<proteinExistence type="inferred from homology"/>
<dbReference type="Proteomes" id="UP000285650">
    <property type="component" value="Unassembled WGS sequence"/>
</dbReference>
<dbReference type="GO" id="GO:0004553">
    <property type="term" value="F:hydrolase activity, hydrolyzing O-glycosyl compounds"/>
    <property type="evidence" value="ECO:0007669"/>
    <property type="project" value="InterPro"/>
</dbReference>
<evidence type="ECO:0000256" key="1">
    <source>
        <dbReference type="ARBA" id="ARBA00022801"/>
    </source>
</evidence>
<keyword evidence="1 3" id="KW-0378">Hydrolase</keyword>
<evidence type="ECO:0000259" key="5">
    <source>
        <dbReference type="Pfam" id="PF00150"/>
    </source>
</evidence>
<comment type="caution">
    <text evidence="6">The sequence shown here is derived from an EMBL/GenBank/DDBJ whole genome shotgun (WGS) entry which is preliminary data.</text>
</comment>
<keyword evidence="4" id="KW-0732">Signal</keyword>
<accession>A0A414L7A7</accession>
<evidence type="ECO:0000313" key="6">
    <source>
        <dbReference type="EMBL" id="RHE90488.1"/>
    </source>
</evidence>
<dbReference type="InterPro" id="IPR001547">
    <property type="entry name" value="Glyco_hydro_5"/>
</dbReference>
<name>A0A414L7A7_9BACE</name>
<dbReference type="Pfam" id="PF00150">
    <property type="entry name" value="Cellulase"/>
    <property type="match status" value="1"/>
</dbReference>
<gene>
    <name evidence="6" type="ORF">DW712_14955</name>
</gene>
<comment type="similarity">
    <text evidence="3">Belongs to the glycosyl hydrolase 5 (cellulase A) family.</text>
</comment>